<keyword evidence="3" id="KW-0472">Membrane</keyword>
<dbReference type="InterPro" id="IPR008984">
    <property type="entry name" value="SMAD_FHA_dom_sf"/>
</dbReference>
<feature type="region of interest" description="Disordered" evidence="2">
    <location>
        <begin position="46"/>
        <end position="104"/>
    </location>
</feature>
<dbReference type="InterPro" id="IPR000253">
    <property type="entry name" value="FHA_dom"/>
</dbReference>
<dbReference type="SMART" id="SM00240">
    <property type="entry name" value="FHA"/>
    <property type="match status" value="1"/>
</dbReference>
<sequence length="197" mass="21131">MTGELTLLVLRLIFLAVMWIFVFSIIYSLRSDLFGSASRDYQKAMEQSRQQTFGGGAATPASAQDAPAPAPAPVPAGAAARSRPTAASASTPPQPGSQPRPAGFTRLVITSGPKRGTEIDLGQQPVSIGRAPDSDLVVQDDYSSTRHARLLNWNGRWMVQDLDSTNGTFVNDERIGQPTEIRAGSSVRIGTTTFELR</sequence>
<feature type="compositionally biased region" description="Low complexity" evidence="2">
    <location>
        <begin position="58"/>
        <end position="67"/>
    </location>
</feature>
<evidence type="ECO:0000313" key="6">
    <source>
        <dbReference type="Proteomes" id="UP001597453"/>
    </source>
</evidence>
<dbReference type="RefSeq" id="WP_066057367.1">
    <property type="nucleotide sequence ID" value="NZ_JBHUNF010000004.1"/>
</dbReference>
<dbReference type="SUPFAM" id="SSF49879">
    <property type="entry name" value="SMAD/FHA domain"/>
    <property type="match status" value="1"/>
</dbReference>
<feature type="domain" description="FHA" evidence="4">
    <location>
        <begin position="126"/>
        <end position="175"/>
    </location>
</feature>
<dbReference type="EMBL" id="JBHUNF010000004">
    <property type="protein sequence ID" value="MFD2675097.1"/>
    <property type="molecule type" value="Genomic_DNA"/>
</dbReference>
<dbReference type="PANTHER" id="PTHR23308">
    <property type="entry name" value="NUCLEAR INHIBITOR OF PROTEIN PHOSPHATASE-1"/>
    <property type="match status" value="1"/>
</dbReference>
<keyword evidence="6" id="KW-1185">Reference proteome</keyword>
<dbReference type="PROSITE" id="PS50006">
    <property type="entry name" value="FHA_DOMAIN"/>
    <property type="match status" value="1"/>
</dbReference>
<keyword evidence="1" id="KW-0597">Phosphoprotein</keyword>
<accession>A0ABW5RJI8</accession>
<evidence type="ECO:0000259" key="4">
    <source>
        <dbReference type="PROSITE" id="PS50006"/>
    </source>
</evidence>
<protein>
    <submittedName>
        <fullName evidence="5">FHA domain-containing protein</fullName>
    </submittedName>
</protein>
<keyword evidence="3" id="KW-0812">Transmembrane</keyword>
<dbReference type="Proteomes" id="UP001597453">
    <property type="component" value="Unassembled WGS sequence"/>
</dbReference>
<dbReference type="Pfam" id="PF00498">
    <property type="entry name" value="FHA"/>
    <property type="match status" value="1"/>
</dbReference>
<reference evidence="6" key="1">
    <citation type="journal article" date="2019" name="Int. J. Syst. Evol. Microbiol.">
        <title>The Global Catalogue of Microorganisms (GCM) 10K type strain sequencing project: providing services to taxonomists for standard genome sequencing and annotation.</title>
        <authorList>
            <consortium name="The Broad Institute Genomics Platform"/>
            <consortium name="The Broad Institute Genome Sequencing Center for Infectious Disease"/>
            <person name="Wu L."/>
            <person name="Ma J."/>
        </authorList>
    </citation>
    <scope>NUCLEOTIDE SEQUENCE [LARGE SCALE GENOMIC DNA]</scope>
    <source>
        <strain evidence="6">TISTR 1511</strain>
    </source>
</reference>
<name>A0ABW5RJI8_9MICO</name>
<proteinExistence type="predicted"/>
<evidence type="ECO:0000313" key="5">
    <source>
        <dbReference type="EMBL" id="MFD2675097.1"/>
    </source>
</evidence>
<keyword evidence="3" id="KW-1133">Transmembrane helix</keyword>
<feature type="compositionally biased region" description="Low complexity" evidence="2">
    <location>
        <begin position="75"/>
        <end position="91"/>
    </location>
</feature>
<feature type="transmembrane region" description="Helical" evidence="3">
    <location>
        <begin position="6"/>
        <end position="29"/>
    </location>
</feature>
<comment type="caution">
    <text evidence="5">The sequence shown here is derived from an EMBL/GenBank/DDBJ whole genome shotgun (WGS) entry which is preliminary data.</text>
</comment>
<dbReference type="InterPro" id="IPR050923">
    <property type="entry name" value="Cell_Proc_Reg/RNA_Proc"/>
</dbReference>
<evidence type="ECO:0000256" key="2">
    <source>
        <dbReference type="SAM" id="MobiDB-lite"/>
    </source>
</evidence>
<dbReference type="Gene3D" id="2.60.200.20">
    <property type="match status" value="1"/>
</dbReference>
<gene>
    <name evidence="5" type="ORF">ACFSUQ_07300</name>
</gene>
<evidence type="ECO:0000256" key="1">
    <source>
        <dbReference type="ARBA" id="ARBA00022553"/>
    </source>
</evidence>
<organism evidence="5 6">
    <name type="scientific">Gulosibacter bifidus</name>
    <dbReference type="NCBI Taxonomy" id="272239"/>
    <lineage>
        <taxon>Bacteria</taxon>
        <taxon>Bacillati</taxon>
        <taxon>Actinomycetota</taxon>
        <taxon>Actinomycetes</taxon>
        <taxon>Micrococcales</taxon>
        <taxon>Microbacteriaceae</taxon>
        <taxon>Gulosibacter</taxon>
    </lineage>
</organism>
<evidence type="ECO:0000256" key="3">
    <source>
        <dbReference type="SAM" id="Phobius"/>
    </source>
</evidence>